<feature type="compositionally biased region" description="Basic and acidic residues" evidence="1">
    <location>
        <begin position="1"/>
        <end position="13"/>
    </location>
</feature>
<evidence type="ECO:0000259" key="2">
    <source>
        <dbReference type="Pfam" id="PF08808"/>
    </source>
</evidence>
<keyword evidence="4" id="KW-1185">Reference proteome</keyword>
<evidence type="ECO:0000256" key="1">
    <source>
        <dbReference type="SAM" id="MobiDB-lite"/>
    </source>
</evidence>
<dbReference type="Proteomes" id="UP001489333">
    <property type="component" value="Unassembled WGS sequence"/>
</dbReference>
<dbReference type="EMBL" id="JBCHKU010000034">
    <property type="protein sequence ID" value="MEM6250667.1"/>
    <property type="molecule type" value="Genomic_DNA"/>
</dbReference>
<feature type="domain" description="RES" evidence="2">
    <location>
        <begin position="60"/>
        <end position="182"/>
    </location>
</feature>
<name>A0ABU9UWN0_9GAMM</name>
<sequence>MATEKRTNGDSIHKQLNQLEMQGRVPSDIRKTGTQQMRWQWDEYPSGVHYGTPMDPEPLGRYNDPTGRTGICYAADNAAAAIAESLGRVYQRDTDNFTLGLSDLYKAQMYTLETTRDTRTINMTKLQGILHITADQTMGNRQDITQAITDWAANTPGLQYDGVSYSSRHYGVGMCTAFWKREGETGPLADVTHSSVYSHVDSNPDNFPQNWQEKDIHGFEIVMETLQFDVSPDN</sequence>
<reference evidence="3 4" key="1">
    <citation type="submission" date="2024-04" db="EMBL/GenBank/DDBJ databases">
        <title>Novel Shewanella species isolated from Baltic Sea sediments.</title>
        <authorList>
            <person name="Martin-Rodriguez A.J."/>
            <person name="Fernandez-Juarez V."/>
            <person name="Valeriano V.D."/>
            <person name="Mihindukulasooriya I."/>
            <person name="Ceresnova L."/>
            <person name="Joffre E."/>
            <person name="Jensie-Markopoulos S."/>
            <person name="Moore E.R.B."/>
            <person name="Sjoling A."/>
        </authorList>
    </citation>
    <scope>NUCLEOTIDE SEQUENCE [LARGE SCALE GENOMIC DNA]</scope>
    <source>
        <strain evidence="3 4">VAX-SP0-0CM-1</strain>
    </source>
</reference>
<accession>A0ABU9UWN0</accession>
<evidence type="ECO:0000313" key="4">
    <source>
        <dbReference type="Proteomes" id="UP001489333"/>
    </source>
</evidence>
<proteinExistence type="predicted"/>
<gene>
    <name evidence="3" type="ORF">AAGS29_18900</name>
</gene>
<evidence type="ECO:0000313" key="3">
    <source>
        <dbReference type="EMBL" id="MEM6250667.1"/>
    </source>
</evidence>
<protein>
    <submittedName>
        <fullName evidence="3">RES domain-containing protein</fullName>
    </submittedName>
</protein>
<dbReference type="Pfam" id="PF08808">
    <property type="entry name" value="RES"/>
    <property type="match status" value="1"/>
</dbReference>
<dbReference type="InterPro" id="IPR014914">
    <property type="entry name" value="RES_dom"/>
</dbReference>
<comment type="caution">
    <text evidence="3">The sequence shown here is derived from an EMBL/GenBank/DDBJ whole genome shotgun (WGS) entry which is preliminary data.</text>
</comment>
<organism evidence="3 4">
    <name type="scientific">Shewanella vaxholmensis</name>
    <dbReference type="NCBI Taxonomy" id="3063535"/>
    <lineage>
        <taxon>Bacteria</taxon>
        <taxon>Pseudomonadati</taxon>
        <taxon>Pseudomonadota</taxon>
        <taxon>Gammaproteobacteria</taxon>
        <taxon>Alteromonadales</taxon>
        <taxon>Shewanellaceae</taxon>
        <taxon>Shewanella</taxon>
    </lineage>
</organism>
<dbReference type="RefSeq" id="WP_342902390.1">
    <property type="nucleotide sequence ID" value="NZ_JBCHKU010000034.1"/>
</dbReference>
<feature type="region of interest" description="Disordered" evidence="1">
    <location>
        <begin position="1"/>
        <end position="22"/>
    </location>
</feature>